<dbReference type="GeneID" id="128199879"/>
<evidence type="ECO:0000313" key="5">
    <source>
        <dbReference type="RefSeq" id="XP_052747154.1"/>
    </source>
</evidence>
<evidence type="ECO:0000259" key="3">
    <source>
        <dbReference type="Pfam" id="PF04083"/>
    </source>
</evidence>
<dbReference type="InterPro" id="IPR006693">
    <property type="entry name" value="AB_hydrolase_lipase"/>
</dbReference>
<feature type="chain" id="PRO_5045861059" evidence="2">
    <location>
        <begin position="34"/>
        <end position="446"/>
    </location>
</feature>
<dbReference type="Gene3D" id="3.40.50.1820">
    <property type="entry name" value="alpha/beta hydrolase"/>
    <property type="match status" value="1"/>
</dbReference>
<feature type="compositionally biased region" description="Basic and acidic residues" evidence="1">
    <location>
        <begin position="405"/>
        <end position="417"/>
    </location>
</feature>
<dbReference type="InterPro" id="IPR006311">
    <property type="entry name" value="TAT_signal"/>
</dbReference>
<keyword evidence="4" id="KW-1185">Reference proteome</keyword>
<evidence type="ECO:0000256" key="1">
    <source>
        <dbReference type="SAM" id="MobiDB-lite"/>
    </source>
</evidence>
<dbReference type="Pfam" id="PF04083">
    <property type="entry name" value="Abhydro_lipase"/>
    <property type="match status" value="1"/>
</dbReference>
<feature type="region of interest" description="Disordered" evidence="1">
    <location>
        <begin position="405"/>
        <end position="446"/>
    </location>
</feature>
<evidence type="ECO:0000313" key="4">
    <source>
        <dbReference type="Proteomes" id="UP001652582"/>
    </source>
</evidence>
<feature type="domain" description="Partial AB-hydrolase lipase" evidence="3">
    <location>
        <begin position="50"/>
        <end position="105"/>
    </location>
</feature>
<keyword evidence="2" id="KW-0732">Signal</keyword>
<feature type="compositionally biased region" description="Low complexity" evidence="1">
    <location>
        <begin position="429"/>
        <end position="446"/>
    </location>
</feature>
<dbReference type="SUPFAM" id="SSF53474">
    <property type="entry name" value="alpha/beta-Hydrolases"/>
    <property type="match status" value="1"/>
</dbReference>
<dbReference type="Proteomes" id="UP001652582">
    <property type="component" value="Chromosome 3"/>
</dbReference>
<gene>
    <name evidence="5" type="primary">LOC128199879</name>
</gene>
<protein>
    <submittedName>
        <fullName evidence="5">Lipase 3-like</fullName>
    </submittedName>
</protein>
<feature type="signal peptide" evidence="2">
    <location>
        <begin position="1"/>
        <end position="33"/>
    </location>
</feature>
<dbReference type="PANTHER" id="PTHR11005">
    <property type="entry name" value="LYSOSOMAL ACID LIPASE-RELATED"/>
    <property type="match status" value="1"/>
</dbReference>
<evidence type="ECO:0000256" key="2">
    <source>
        <dbReference type="SAM" id="SignalP"/>
    </source>
</evidence>
<dbReference type="RefSeq" id="XP_052747154.1">
    <property type="nucleotide sequence ID" value="XM_052891194.1"/>
</dbReference>
<accession>A0ABM3M6R0</accession>
<proteinExistence type="predicted"/>
<sequence>MAAEHVVRRAPPPARRRALLLGAVAGALWALWAQWAAAPEAPAEDFVGVAARYGYRAERHTVTTEDGYVLTVFRIPRGRRCASGARGPPVLLLNGLLLDAETWLAAGPGAALGFLLPDACHDTWAGSARGGTHGRAHVRLDPRHAAFWQFSADEIGRYDVPATVDYVLSRARAARLHLVGYSQGGGAALVMLAERPRYARKVGVLVAAAPVAALRHIASPFGTLLSAAALAEGALALLGAHEQLGAGSWARRLCAARALRRGPCAALLGALDAPHAGSVARETYDELFAHFPGGASLRTLARYGQHVGAARFAKYSGGARANARRYGGARAPEYSLRAVAARVVLLQGAADALVAPADARWLARRLPRAELHVLPDARWNHLDMLLSRHTNRTLFPLLERALRRPPDAPRSQRDHFRPGPGVDAWRHPAAGAATPSAESSASARSR</sequence>
<dbReference type="PROSITE" id="PS51318">
    <property type="entry name" value="TAT"/>
    <property type="match status" value="1"/>
</dbReference>
<dbReference type="InterPro" id="IPR029058">
    <property type="entry name" value="AB_hydrolase_fold"/>
</dbReference>
<reference evidence="5" key="1">
    <citation type="submission" date="2025-08" db="UniProtKB">
        <authorList>
            <consortium name="RefSeq"/>
        </authorList>
    </citation>
    <scope>IDENTIFICATION</scope>
</reference>
<name>A0ABM3M6R0_BICAN</name>
<organism evidence="4 5">
    <name type="scientific">Bicyclus anynana</name>
    <name type="common">Squinting bush brown butterfly</name>
    <dbReference type="NCBI Taxonomy" id="110368"/>
    <lineage>
        <taxon>Eukaryota</taxon>
        <taxon>Metazoa</taxon>
        <taxon>Ecdysozoa</taxon>
        <taxon>Arthropoda</taxon>
        <taxon>Hexapoda</taxon>
        <taxon>Insecta</taxon>
        <taxon>Pterygota</taxon>
        <taxon>Neoptera</taxon>
        <taxon>Endopterygota</taxon>
        <taxon>Lepidoptera</taxon>
        <taxon>Glossata</taxon>
        <taxon>Ditrysia</taxon>
        <taxon>Papilionoidea</taxon>
        <taxon>Nymphalidae</taxon>
        <taxon>Satyrinae</taxon>
        <taxon>Satyrini</taxon>
        <taxon>Mycalesina</taxon>
        <taxon>Bicyclus</taxon>
    </lineage>
</organism>